<sequence length="243" mass="25160" precursor="true">MNYRKTLLAAVLVVPLTLTACGSDEENADNAATSATSQEASTSAKPGEDNKDAKEGKEGKEGKESESSKPSSEVQPDSPEREGADRPAGAAPAPNNAEGREGGGNGRPAPAGGGGGNDTEAITRLVEGLDDGGNNMQALAYYTLDNSCTAYINSRGGEAQLRSQADGMVDPATGKPLNFSDFEKMAREAGVQVPNSMGMAKIQKVENVNVTGDRATAFVTSEQNATEMQFAREGGQWKICPAG</sequence>
<proteinExistence type="predicted"/>
<dbReference type="AlphaFoldDB" id="A0A5J6Z5E3"/>
<organism evidence="3 4">
    <name type="scientific">Corynebacterium urogenitale</name>
    <dbReference type="NCBI Taxonomy" id="2487892"/>
    <lineage>
        <taxon>Bacteria</taxon>
        <taxon>Bacillati</taxon>
        <taxon>Actinomycetota</taxon>
        <taxon>Actinomycetes</taxon>
        <taxon>Mycobacteriales</taxon>
        <taxon>Corynebacteriaceae</taxon>
        <taxon>Corynebacterium</taxon>
    </lineage>
</organism>
<feature type="signal peptide" evidence="2">
    <location>
        <begin position="1"/>
        <end position="20"/>
    </location>
</feature>
<protein>
    <recommendedName>
        <fullName evidence="5">Secreted protein</fullName>
    </recommendedName>
</protein>
<dbReference type="EMBL" id="CP045032">
    <property type="protein sequence ID" value="QFQ02184.1"/>
    <property type="molecule type" value="Genomic_DNA"/>
</dbReference>
<feature type="compositionally biased region" description="Low complexity" evidence="1">
    <location>
        <begin position="86"/>
        <end position="97"/>
    </location>
</feature>
<evidence type="ECO:0008006" key="5">
    <source>
        <dbReference type="Google" id="ProtNLM"/>
    </source>
</evidence>
<evidence type="ECO:0000313" key="3">
    <source>
        <dbReference type="EMBL" id="QFQ02184.1"/>
    </source>
</evidence>
<dbReference type="Proteomes" id="UP000326711">
    <property type="component" value="Chromosome"/>
</dbReference>
<feature type="compositionally biased region" description="Basic and acidic residues" evidence="1">
    <location>
        <begin position="46"/>
        <end position="67"/>
    </location>
</feature>
<evidence type="ECO:0000256" key="1">
    <source>
        <dbReference type="SAM" id="MobiDB-lite"/>
    </source>
</evidence>
<feature type="chain" id="PRO_5039194873" description="Secreted protein" evidence="2">
    <location>
        <begin position="21"/>
        <end position="243"/>
    </location>
</feature>
<gene>
    <name evidence="3" type="ORF">CUROG_04025</name>
</gene>
<accession>A0A5J6Z5E3</accession>
<feature type="compositionally biased region" description="Gly residues" evidence="1">
    <location>
        <begin position="102"/>
        <end position="117"/>
    </location>
</feature>
<keyword evidence="2" id="KW-0732">Signal</keyword>
<feature type="region of interest" description="Disordered" evidence="1">
    <location>
        <begin position="24"/>
        <end position="120"/>
    </location>
</feature>
<dbReference type="OrthoDB" id="4426207at2"/>
<feature type="compositionally biased region" description="Low complexity" evidence="1">
    <location>
        <begin position="31"/>
        <end position="44"/>
    </location>
</feature>
<name>A0A5J6Z5E3_9CORY</name>
<dbReference type="RefSeq" id="WP_151902579.1">
    <property type="nucleotide sequence ID" value="NZ_CP045032.1"/>
</dbReference>
<evidence type="ECO:0000313" key="4">
    <source>
        <dbReference type="Proteomes" id="UP000326711"/>
    </source>
</evidence>
<evidence type="ECO:0000256" key="2">
    <source>
        <dbReference type="SAM" id="SignalP"/>
    </source>
</evidence>
<dbReference type="PROSITE" id="PS51257">
    <property type="entry name" value="PROKAR_LIPOPROTEIN"/>
    <property type="match status" value="1"/>
</dbReference>
<reference evidence="4" key="1">
    <citation type="submission" date="2019-10" db="EMBL/GenBank/DDBJ databases">
        <title>Complete genome sequence of Corynebacterium urogenitalis DSM 108747, isolated from the genital tract of a cow.</title>
        <authorList>
            <person name="Ruckert C."/>
            <person name="Ballas P."/>
            <person name="Wagener K."/>
            <person name="Drillich M."/>
            <person name="Kaempfer P."/>
            <person name="Busse H.-J."/>
            <person name="Ehling-Schulz M."/>
        </authorList>
    </citation>
    <scope>NUCLEOTIDE SEQUENCE [LARGE SCALE GENOMIC DNA]</scope>
    <source>
        <strain evidence="4">LMM 1652</strain>
    </source>
</reference>
<dbReference type="KEGG" id="cuo:CUROG_04025"/>
<keyword evidence="4" id="KW-1185">Reference proteome</keyword>